<evidence type="ECO:0000256" key="8">
    <source>
        <dbReference type="ARBA" id="ARBA00023109"/>
    </source>
</evidence>
<dbReference type="Proteomes" id="UP000133496">
    <property type="component" value="Segment"/>
</dbReference>
<protein>
    <recommendedName>
        <fullName evidence="12 13">DNA polymerase</fullName>
        <ecNumber evidence="12 13">2.7.7.7</ecNumber>
    </recommendedName>
</protein>
<keyword evidence="4 12" id="KW-0808">Transferase</keyword>
<dbReference type="InterPro" id="IPR012337">
    <property type="entry name" value="RNaseH-like_sf"/>
</dbReference>
<keyword evidence="3" id="KW-1048">Host nucleus</keyword>
<evidence type="ECO:0000256" key="6">
    <source>
        <dbReference type="ARBA" id="ARBA00022705"/>
    </source>
</evidence>
<keyword evidence="16" id="KW-1185">Reference proteome</keyword>
<dbReference type="SMART" id="SM00486">
    <property type="entry name" value="POLBc"/>
    <property type="match status" value="1"/>
</dbReference>
<evidence type="ECO:0000256" key="5">
    <source>
        <dbReference type="ARBA" id="ARBA00022695"/>
    </source>
</evidence>
<dbReference type="OrthoDB" id="529at10239"/>
<dbReference type="PROSITE" id="PS00116">
    <property type="entry name" value="DNA_POLYMERASE_B"/>
    <property type="match status" value="1"/>
</dbReference>
<dbReference type="Pfam" id="PF03175">
    <property type="entry name" value="DNA_pol_B_2"/>
    <property type="match status" value="1"/>
</dbReference>
<dbReference type="GO" id="GO:0042025">
    <property type="term" value="C:host cell nucleus"/>
    <property type="evidence" value="ECO:0007669"/>
    <property type="project" value="UniProtKB-SubCell"/>
</dbReference>
<evidence type="ECO:0000259" key="14">
    <source>
        <dbReference type="Pfam" id="PF03175"/>
    </source>
</evidence>
<keyword evidence="9 12" id="KW-0238">DNA-binding</keyword>
<keyword evidence="7 12" id="KW-0239">DNA-directed DNA polymerase</keyword>
<dbReference type="SUPFAM" id="SSF53098">
    <property type="entry name" value="Ribonuclease H-like"/>
    <property type="match status" value="1"/>
</dbReference>
<evidence type="ECO:0000256" key="12">
    <source>
        <dbReference type="PIRNR" id="PIRNR000788"/>
    </source>
</evidence>
<dbReference type="GeneID" id="20041310"/>
<dbReference type="InterPro" id="IPR004868">
    <property type="entry name" value="DNA-dir_DNA_pol_B_mt/vir"/>
</dbReference>
<evidence type="ECO:0000256" key="2">
    <source>
        <dbReference type="ARBA" id="ARBA00005755"/>
    </source>
</evidence>
<dbReference type="InterPro" id="IPR006172">
    <property type="entry name" value="DNA-dir_DNA_pol_B"/>
</dbReference>
<evidence type="ECO:0000256" key="11">
    <source>
        <dbReference type="ARBA" id="ARBA00049244"/>
    </source>
</evidence>
<dbReference type="InterPro" id="IPR017964">
    <property type="entry name" value="DNA-dir_DNA_pol_B_CS"/>
</dbReference>
<name>A0A076FTA6_9ADEN</name>
<evidence type="ECO:0000256" key="9">
    <source>
        <dbReference type="ARBA" id="ARBA00023125"/>
    </source>
</evidence>
<sequence length="1075" mass="123599">MERSATTVKSRSTHYVCGYHENVYLKIIFYKNTNLAVKNYLQLHAENPFCSIPDVLNPSFFEKLKKYPSSFREWHLLNSQLQLTEKPLGGDGEPFSVLYFRGQQYVIKSIAPQNRCEDCGKNFSSMHNCNFRRREFYHHAILPDTKTWWKPIKFSPLGSLESAKRLFIVYDIETYTQHSEYGKQLVPYLLVLKLKGDKPLCSTAENIALACGFSKYRGCLMLLNKSPDFIGHKFKEMRLNLQKAAASETWKEYKNRHNLEKDYTFEELKNLQNKNLLNLDAQPSFTEITVIGHNICGFDEIVLASHVLEGLSKDEEFSMFRITRNFMPRAGKLLFNDISMALPNPTYKKPDKDTFERWKLGCLLPQDVKTEGVKFMVRDTFLLTHSSLRNAAAAYQLEVSKGHCPYEAVNQYFMTGTYLCEENLYPAKQYWSSEKEYLENMPKSGEKYDIVQKALDYCVDDVLVTVGLVKKLVSGYQLFCQETLQLECCFNVFQRPTISSTTHAMFKQMFYKSEVSSCSKYLPNIQAPSEIMYEHIRQSVRGGRCYPSFLGVYTEPIYVYDICGMYASALSHPMPYGLTLSPLDASVAMARFQDKLESTGKLSFFDKDILPMIVKADCFPPPLYHLDVLPPLCSKKSGRLCWTNEPLLGEVLTTVDIIILHNRGWRVKILQGSETYAVWPEWKPLCREYVSINIAAKEKADKEKNQTQRSISKLLSNALYGSFATRLDNKQVVFMEDMSDTTEKDLKAGKATIVSMTSVSSRSLPKKDISFWDKYFNLPQVEETNASNLNEETENSAFIGREKDHVTFKPITFLSAECDNLLLATVQSNSDWVKNERYATQIASFVLAWSRAFMSEWASILYEEDMGIPYEKRTVKSVYGDTDSLFLTEKGHELMLTKGKHRLKSSGNSLVYKDDDQLAWLVECETVCNNCRKDAYSSESCFLAPKLYALKDTTCPSCLHVSSGKLRAKGHAKSCISYDLLKHCFLDYYFLEKPTENYQSERTSIKRTLVNATWSAAPFSVVEKQLIRVIRPWTDMTMVMGPVQNQGFLLFPYDQKRPNPRPQEPLQENPFWEDS</sequence>
<evidence type="ECO:0000256" key="10">
    <source>
        <dbReference type="ARBA" id="ARBA00046822"/>
    </source>
</evidence>
<dbReference type="SUPFAM" id="SSF56672">
    <property type="entry name" value="DNA/RNA polymerases"/>
    <property type="match status" value="1"/>
</dbReference>
<evidence type="ECO:0000256" key="3">
    <source>
        <dbReference type="ARBA" id="ARBA00022562"/>
    </source>
</evidence>
<dbReference type="InterPro" id="IPR043502">
    <property type="entry name" value="DNA/RNA_pol_sf"/>
</dbReference>
<evidence type="ECO:0000256" key="4">
    <source>
        <dbReference type="ARBA" id="ARBA00022679"/>
    </source>
</evidence>
<evidence type="ECO:0000313" key="15">
    <source>
        <dbReference type="EMBL" id="AII22563.1"/>
    </source>
</evidence>
<dbReference type="PRINTS" id="PR00106">
    <property type="entry name" value="DNAPOLB"/>
</dbReference>
<feature type="domain" description="DNA-directed DNA polymerase family B mitochondria/virus" evidence="14">
    <location>
        <begin position="322"/>
        <end position="796"/>
    </location>
</feature>
<dbReference type="GO" id="GO:0003887">
    <property type="term" value="F:DNA-directed DNA polymerase activity"/>
    <property type="evidence" value="ECO:0007669"/>
    <property type="project" value="UniProtKB-UniRule"/>
</dbReference>
<dbReference type="GO" id="GO:0000166">
    <property type="term" value="F:nucleotide binding"/>
    <property type="evidence" value="ECO:0007669"/>
    <property type="project" value="UniProtKB-UniRule"/>
</dbReference>
<organism evidence="15 16">
    <name type="scientific">Lizard adenovirus 2</name>
    <dbReference type="NCBI Taxonomy" id="874272"/>
    <lineage>
        <taxon>Viruses</taxon>
        <taxon>Varidnaviria</taxon>
        <taxon>Bamfordvirae</taxon>
        <taxon>Preplasmiviricota</taxon>
        <taxon>Polisuviricotina</taxon>
        <taxon>Pharingeaviricetes</taxon>
        <taxon>Rowavirales</taxon>
        <taxon>Adenoviridae</taxon>
        <taxon>Barthadenovirus</taxon>
        <taxon>Barthadenovirus lacertae</taxon>
        <taxon>Lizard atadenovirus A</taxon>
    </lineage>
</organism>
<evidence type="ECO:0000256" key="7">
    <source>
        <dbReference type="ARBA" id="ARBA00022932"/>
    </source>
</evidence>
<dbReference type="PIRSF" id="PIRSF000788">
    <property type="entry name" value="DPol_ADV"/>
    <property type="match status" value="1"/>
</dbReference>
<comment type="subcellular location">
    <subcellularLocation>
        <location evidence="1">Host nucleus</location>
    </subcellularLocation>
</comment>
<dbReference type="GO" id="GO:0003677">
    <property type="term" value="F:DNA binding"/>
    <property type="evidence" value="ECO:0007669"/>
    <property type="project" value="UniProtKB-UniRule"/>
</dbReference>
<dbReference type="InterPro" id="IPR023211">
    <property type="entry name" value="DNA_pol_palm_dom_sf"/>
</dbReference>
<dbReference type="EMBL" id="KJ156523">
    <property type="protein sequence ID" value="AII22563.1"/>
    <property type="molecule type" value="Genomic_DNA"/>
</dbReference>
<dbReference type="Gene3D" id="3.90.1600.10">
    <property type="entry name" value="Palm domain of DNA polymerase"/>
    <property type="match status" value="1"/>
</dbReference>
<evidence type="ECO:0000256" key="13">
    <source>
        <dbReference type="RuleBase" id="RU000442"/>
    </source>
</evidence>
<evidence type="ECO:0000313" key="16">
    <source>
        <dbReference type="Proteomes" id="UP000133496"/>
    </source>
</evidence>
<keyword evidence="5 12" id="KW-0548">Nucleotidyltransferase</keyword>
<dbReference type="GO" id="GO:0006260">
    <property type="term" value="P:DNA replication"/>
    <property type="evidence" value="ECO:0007669"/>
    <property type="project" value="UniProtKB-KW"/>
</dbReference>
<dbReference type="KEGG" id="vg:20041310"/>
<evidence type="ECO:0000256" key="1">
    <source>
        <dbReference type="ARBA" id="ARBA00004147"/>
    </source>
</evidence>
<keyword evidence="6 12" id="KW-0235">DNA replication</keyword>
<reference evidence="15 16" key="1">
    <citation type="journal article" date="2014" name="J. Virol.">
        <title>Molecular characterization of a lizard adenovirus reveals the first atadenovirus with two fiber genes and the first adenovirus with either one short or three long fibers per penton.</title>
        <authorList>
            <person name="Penzes J.J."/>
            <person name="Menendez-Conejero R."/>
            <person name="Condezo G.N."/>
            <person name="Ball I."/>
            <person name="Papp T."/>
            <person name="Doszpoly A."/>
            <person name="Paradela A."/>
            <person name="Perez-Berna A.J."/>
            <person name="Lopez-Sanz M."/>
            <person name="Nguyen T.H."/>
            <person name="van Raaij M.J."/>
            <person name="Marschang R.E."/>
            <person name="Harrach B."/>
            <person name="Benko M."/>
            <person name="San Martin C."/>
        </authorList>
    </citation>
    <scope>NUCLEOTIDE SEQUENCE [LARGE SCALE GENOMIC DNA]</scope>
    <source>
        <strain evidence="15">23-06</strain>
    </source>
</reference>
<dbReference type="RefSeq" id="YP_009051654.1">
    <property type="nucleotide sequence ID" value="NC_024684.1"/>
</dbReference>
<accession>A0A076FTA6</accession>
<dbReference type="EC" id="2.7.7.7" evidence="12 13"/>
<keyword evidence="8" id="KW-1194">Viral DNA replication</keyword>
<proteinExistence type="inferred from homology"/>
<dbReference type="InterPro" id="IPR014382">
    <property type="entry name" value="DNA-dir_DNA_pol_B_adenovir"/>
</dbReference>
<comment type="subunit">
    <text evidence="10">Heterodimer with the terminal protein; this heterodimer binds to bp 9 to 18 of the genome. Forms a complex with viral pTP, DBP and hosts NFIA and POU2F1/OCT1 for initiation of replication.</text>
</comment>
<dbReference type="GO" id="GO:0039693">
    <property type="term" value="P:viral DNA genome replication"/>
    <property type="evidence" value="ECO:0007669"/>
    <property type="project" value="UniProtKB-KW"/>
</dbReference>
<comment type="catalytic activity">
    <reaction evidence="11 12 13">
        <text>DNA(n) + a 2'-deoxyribonucleoside 5'-triphosphate = DNA(n+1) + diphosphate</text>
        <dbReference type="Rhea" id="RHEA:22508"/>
        <dbReference type="Rhea" id="RHEA-COMP:17339"/>
        <dbReference type="Rhea" id="RHEA-COMP:17340"/>
        <dbReference type="ChEBI" id="CHEBI:33019"/>
        <dbReference type="ChEBI" id="CHEBI:61560"/>
        <dbReference type="ChEBI" id="CHEBI:173112"/>
        <dbReference type="EC" id="2.7.7.7"/>
    </reaction>
</comment>
<comment type="similarity">
    <text evidence="2 12 13">Belongs to the DNA polymerase type-B family.</text>
</comment>